<keyword evidence="3" id="KW-1185">Reference proteome</keyword>
<dbReference type="Proteomes" id="UP001497482">
    <property type="component" value="Chromosome 18"/>
</dbReference>
<feature type="compositionally biased region" description="Polar residues" evidence="1">
    <location>
        <begin position="13"/>
        <end position="24"/>
    </location>
</feature>
<evidence type="ECO:0000256" key="1">
    <source>
        <dbReference type="SAM" id="MobiDB-lite"/>
    </source>
</evidence>
<sequence length="240" mass="25839">MDGAPSVARLTARDQSTPTLSNAAATEPKMSSAVVVSIIGTNSRNSSVTVNVSSTPRINMASWATSVMSVLFRDYQPGPGAGFRTAPENLIFVTLEARGKHLSAMLVWADDMALTYSHRSFGCGLNVWRRSSKHHWTGLIEAQQGEGGGCRERPGLRSIHHMRQCSLFDAETCGGDGGDTGKEKRPIVRLFLAPCYSLWAVGLPRGQSSARRRMKAAVRVRVGGFCRGADWDEISALSGG</sequence>
<accession>A0AAV2KH12</accession>
<protein>
    <submittedName>
        <fullName evidence="2">Uncharacterized protein</fullName>
    </submittedName>
</protein>
<dbReference type="EMBL" id="OZ035840">
    <property type="protein sequence ID" value="CAL1587467.1"/>
    <property type="molecule type" value="Genomic_DNA"/>
</dbReference>
<gene>
    <name evidence="2" type="ORF">KC01_LOCUS17427</name>
</gene>
<organism evidence="2 3">
    <name type="scientific">Knipowitschia caucasica</name>
    <name type="common">Caucasian dwarf goby</name>
    <name type="synonym">Pomatoschistus caucasicus</name>
    <dbReference type="NCBI Taxonomy" id="637954"/>
    <lineage>
        <taxon>Eukaryota</taxon>
        <taxon>Metazoa</taxon>
        <taxon>Chordata</taxon>
        <taxon>Craniata</taxon>
        <taxon>Vertebrata</taxon>
        <taxon>Euteleostomi</taxon>
        <taxon>Actinopterygii</taxon>
        <taxon>Neopterygii</taxon>
        <taxon>Teleostei</taxon>
        <taxon>Neoteleostei</taxon>
        <taxon>Acanthomorphata</taxon>
        <taxon>Gobiaria</taxon>
        <taxon>Gobiiformes</taxon>
        <taxon>Gobioidei</taxon>
        <taxon>Gobiidae</taxon>
        <taxon>Gobiinae</taxon>
        <taxon>Knipowitschia</taxon>
    </lineage>
</organism>
<evidence type="ECO:0000313" key="2">
    <source>
        <dbReference type="EMBL" id="CAL1587467.1"/>
    </source>
</evidence>
<evidence type="ECO:0000313" key="3">
    <source>
        <dbReference type="Proteomes" id="UP001497482"/>
    </source>
</evidence>
<reference evidence="2 3" key="1">
    <citation type="submission" date="2024-04" db="EMBL/GenBank/DDBJ databases">
        <authorList>
            <person name="Waldvogel A.-M."/>
            <person name="Schoenle A."/>
        </authorList>
    </citation>
    <scope>NUCLEOTIDE SEQUENCE [LARGE SCALE GENOMIC DNA]</scope>
</reference>
<proteinExistence type="predicted"/>
<name>A0AAV2KH12_KNICA</name>
<dbReference type="AlphaFoldDB" id="A0AAV2KH12"/>
<feature type="region of interest" description="Disordered" evidence="1">
    <location>
        <begin position="1"/>
        <end position="25"/>
    </location>
</feature>